<gene>
    <name evidence="2" type="ORF">C3L24_02400</name>
</gene>
<dbReference type="InterPro" id="IPR051540">
    <property type="entry name" value="S-2-haloacid_dehalogenase"/>
</dbReference>
<dbReference type="SFLD" id="SFLDG01129">
    <property type="entry name" value="C1.5:_HAD__Beta-PGM__Phosphata"/>
    <property type="match status" value="1"/>
</dbReference>
<evidence type="ECO:0000313" key="2">
    <source>
        <dbReference type="EMBL" id="PUE04860.1"/>
    </source>
</evidence>
<sequence length="226" mass="25303">MPRKQTRPRAILFDLFATLISVSKAAGGGRYTADILGLDRHAWNRACFSEHHEICRPTRQRDIVRRLAHSLDPEIPETLIAEACEERQRRFDRALIEVEAEILTVLGELRGRGIHLGLISNASTDEVRAWDRSPLAPLLDCALFSCHCGLKKPDPGIYHLGLRTLGLPPHQALFVGDGGSDEHLGARRAGIHSLQVTYFLERLSPEELAHKARGARGRINHIRELL</sequence>
<dbReference type="InterPro" id="IPR006439">
    <property type="entry name" value="HAD-SF_hydro_IA"/>
</dbReference>
<protein>
    <recommendedName>
        <fullName evidence="4">Haloacid dehalogenase</fullName>
    </recommendedName>
</protein>
<dbReference type="InterPro" id="IPR023214">
    <property type="entry name" value="HAD_sf"/>
</dbReference>
<dbReference type="Proteomes" id="UP000250928">
    <property type="component" value="Unassembled WGS sequence"/>
</dbReference>
<keyword evidence="1" id="KW-0378">Hydrolase</keyword>
<reference evidence="2 3" key="1">
    <citation type="submission" date="2018-01" db="EMBL/GenBank/DDBJ databases">
        <title>Novel co-symbiosis in the lucinid bivalve Phacoides pectinatus.</title>
        <authorList>
            <person name="Lim S.J."/>
            <person name="Davis B.G."/>
            <person name="Gill D.E."/>
            <person name="Engel A.S."/>
            <person name="Anderson L.C."/>
            <person name="Campbell B.J."/>
        </authorList>
    </citation>
    <scope>NUCLEOTIDE SEQUENCE [LARGE SCALE GENOMIC DNA]</scope>
    <source>
        <strain evidence="2">N3_P5</strain>
    </source>
</reference>
<organism evidence="2 3">
    <name type="scientific">Candidatus Sedimenticola endophacoides</name>
    <dbReference type="NCBI Taxonomy" id="2548426"/>
    <lineage>
        <taxon>Bacteria</taxon>
        <taxon>Pseudomonadati</taxon>
        <taxon>Pseudomonadota</taxon>
        <taxon>Gammaproteobacteria</taxon>
        <taxon>Chromatiales</taxon>
        <taxon>Sedimenticolaceae</taxon>
        <taxon>Sedimenticola</taxon>
    </lineage>
</organism>
<accession>A0A6N4DYB9</accession>
<dbReference type="InterPro" id="IPR036412">
    <property type="entry name" value="HAD-like_sf"/>
</dbReference>
<comment type="caution">
    <text evidence="2">The sequence shown here is derived from an EMBL/GenBank/DDBJ whole genome shotgun (WGS) entry which is preliminary data.</text>
</comment>
<evidence type="ECO:0000256" key="1">
    <source>
        <dbReference type="ARBA" id="ARBA00022801"/>
    </source>
</evidence>
<dbReference type="Gene3D" id="3.40.50.1000">
    <property type="entry name" value="HAD superfamily/HAD-like"/>
    <property type="match status" value="1"/>
</dbReference>
<dbReference type="GO" id="GO:0016787">
    <property type="term" value="F:hydrolase activity"/>
    <property type="evidence" value="ECO:0007669"/>
    <property type="project" value="UniProtKB-KW"/>
</dbReference>
<name>A0A6N4DYB9_9GAMM</name>
<dbReference type="AlphaFoldDB" id="A0A6N4DYB9"/>
<dbReference type="NCBIfam" id="TIGR01549">
    <property type="entry name" value="HAD-SF-IA-v1"/>
    <property type="match status" value="1"/>
</dbReference>
<dbReference type="PRINTS" id="PR00413">
    <property type="entry name" value="HADHALOGNASE"/>
</dbReference>
<dbReference type="SFLD" id="SFLDS00003">
    <property type="entry name" value="Haloacid_Dehalogenase"/>
    <property type="match status" value="1"/>
</dbReference>
<dbReference type="SUPFAM" id="SSF56784">
    <property type="entry name" value="HAD-like"/>
    <property type="match status" value="1"/>
</dbReference>
<dbReference type="PANTHER" id="PTHR43316">
    <property type="entry name" value="HYDROLASE, HALOACID DELAHOGENASE-RELATED"/>
    <property type="match status" value="1"/>
</dbReference>
<evidence type="ECO:0008006" key="4">
    <source>
        <dbReference type="Google" id="ProtNLM"/>
    </source>
</evidence>
<dbReference type="Pfam" id="PF00702">
    <property type="entry name" value="Hydrolase"/>
    <property type="match status" value="1"/>
</dbReference>
<evidence type="ECO:0000313" key="3">
    <source>
        <dbReference type="Proteomes" id="UP000250928"/>
    </source>
</evidence>
<proteinExistence type="predicted"/>
<dbReference type="EMBL" id="PQCO01000107">
    <property type="protein sequence ID" value="PUE04860.1"/>
    <property type="molecule type" value="Genomic_DNA"/>
</dbReference>
<dbReference type="PANTHER" id="PTHR43316:SF3">
    <property type="entry name" value="HALOACID DEHALOGENASE, TYPE II (AFU_ORTHOLOGUE AFUA_2G07750)-RELATED"/>
    <property type="match status" value="1"/>
</dbReference>